<proteinExistence type="inferred from homology"/>
<dbReference type="Gene3D" id="1.10.8.60">
    <property type="match status" value="1"/>
</dbReference>
<comment type="similarity">
    <text evidence="1 8 11">Belongs to the DnaA family.</text>
</comment>
<dbReference type="SMART" id="SM00760">
    <property type="entry name" value="Bac_DnaA_C"/>
    <property type="match status" value="1"/>
</dbReference>
<sequence length="464" mass="52198">MDNFWQTCSAQLEQELTPQQFSAWIKPLIPLDYEDGRLRIAAPNRFKLDWVKTQFANRITVLAGQYWEEPIDVQFVLDPRLNAPRKPAAAMPAVIRAEANGIDGIRGTADGLVDLPPVESAPRRDQSRVNTALTFDSFVTGKANQLARAAAIQVASNPGVSYNPLFLYGGVGLGKTHLIHAIGNQVMADNPSAKIRYIHAEQYVRDVVTAYQRKGFDDFKRYYHSLDVLLIDDIQFFGGKSRTQEEFFYAFEALIAAKKQIIITSDTYPKEITGMDDRLISRFDSGLTVAVEPPELEMRVAILLKKANQEGVNFSDDVAFFVAKHLRSNVRELEGALRKILAFSRFHGKDITIEVVKDALKDLLSVQNRQISVENIQKTVADFFNIKVADMYSKKRPANIARPRQIAMYLAKELTQKSLPEIGDLFGGRDHTTVLHAVRKIAADRSKNPECNHELHVLEQTLKG</sequence>
<evidence type="ECO:0000256" key="7">
    <source>
        <dbReference type="ARBA" id="ARBA00023125"/>
    </source>
</evidence>
<dbReference type="HAMAP" id="MF_00377">
    <property type="entry name" value="DnaA_bact"/>
    <property type="match status" value="1"/>
</dbReference>
<evidence type="ECO:0000256" key="8">
    <source>
        <dbReference type="HAMAP-Rule" id="MF_00377"/>
    </source>
</evidence>
<feature type="binding site" evidence="8">
    <location>
        <position position="175"/>
    </location>
    <ligand>
        <name>ATP</name>
        <dbReference type="ChEBI" id="CHEBI:30616"/>
    </ligand>
</feature>
<keyword evidence="5 8" id="KW-0067">ATP-binding</keyword>
<dbReference type="Proteomes" id="UP001501353">
    <property type="component" value="Unassembled WGS sequence"/>
</dbReference>
<dbReference type="InterPro" id="IPR001957">
    <property type="entry name" value="Chromosome_initiator_DnaA"/>
</dbReference>
<comment type="caution">
    <text evidence="8">Lacks conserved residue(s) required for the propagation of feature annotation.</text>
</comment>
<feature type="binding site" evidence="8">
    <location>
        <position position="176"/>
    </location>
    <ligand>
        <name>ATP</name>
        <dbReference type="ChEBI" id="CHEBI:30616"/>
    </ligand>
</feature>
<comment type="subcellular location">
    <subcellularLocation>
        <location evidence="8">Cytoplasm</location>
    </subcellularLocation>
</comment>
<evidence type="ECO:0000256" key="3">
    <source>
        <dbReference type="ARBA" id="ARBA00022705"/>
    </source>
</evidence>
<gene>
    <name evidence="8 14" type="primary">dnaA</name>
    <name evidence="14" type="ORF">GCM10022212_16310</name>
</gene>
<keyword evidence="7 8" id="KW-0238">DNA-binding</keyword>
<dbReference type="InterPro" id="IPR038454">
    <property type="entry name" value="DnaA_N_sf"/>
</dbReference>
<organism evidence="14 15">
    <name type="scientific">Actimicrobium antarcticum</name>
    <dbReference type="NCBI Taxonomy" id="1051899"/>
    <lineage>
        <taxon>Bacteria</taxon>
        <taxon>Pseudomonadati</taxon>
        <taxon>Pseudomonadota</taxon>
        <taxon>Betaproteobacteria</taxon>
        <taxon>Burkholderiales</taxon>
        <taxon>Oxalobacteraceae</taxon>
        <taxon>Actimicrobium</taxon>
    </lineage>
</organism>
<feature type="binding site" evidence="8">
    <location>
        <position position="172"/>
    </location>
    <ligand>
        <name>ATP</name>
        <dbReference type="ChEBI" id="CHEBI:30616"/>
    </ligand>
</feature>
<comment type="caution">
    <text evidence="14">The sequence shown here is derived from an EMBL/GenBank/DDBJ whole genome shotgun (WGS) entry which is preliminary data.</text>
</comment>
<keyword evidence="6 8" id="KW-0446">Lipid-binding</keyword>
<dbReference type="PANTHER" id="PTHR30050">
    <property type="entry name" value="CHROMOSOMAL REPLICATION INITIATOR PROTEIN DNAA"/>
    <property type="match status" value="1"/>
</dbReference>
<evidence type="ECO:0000259" key="13">
    <source>
        <dbReference type="SMART" id="SM00760"/>
    </source>
</evidence>
<feature type="region of interest" description="Domain IV, binds dsDNA" evidence="8">
    <location>
        <begin position="345"/>
        <end position="464"/>
    </location>
</feature>
<dbReference type="Gene3D" id="1.10.1750.10">
    <property type="match status" value="1"/>
</dbReference>
<evidence type="ECO:0000256" key="1">
    <source>
        <dbReference type="ARBA" id="ARBA00006583"/>
    </source>
</evidence>
<dbReference type="InterPro" id="IPR027417">
    <property type="entry name" value="P-loop_NTPase"/>
</dbReference>
<evidence type="ECO:0000256" key="9">
    <source>
        <dbReference type="NCBIfam" id="TIGR00362"/>
    </source>
</evidence>
<comment type="function">
    <text evidence="8 10">Plays an essential role in the initiation and regulation of chromosomal replication. ATP-DnaA binds to the origin of replication (oriC) to initiate formation of the DNA replication initiation complex once per cell cycle. Binds the DnaA box (a 9 base pair repeat at the origin) and separates the double-stranded (ds)DNA. Forms a right-handed helical filament on oriC DNA; dsDNA binds to the exterior of the filament while single-stranded (ss)DNA is stabiized in the filament's interior. The ATP-DnaA-oriC complex binds and stabilizes one strand of the AT-rich DNA unwinding element (DUE), permitting loading of DNA polymerase. After initiation quickly degrades to an ADP-DnaA complex that is not apt for DNA replication. Binds acidic phospholipids.</text>
</comment>
<dbReference type="InterPro" id="IPR013159">
    <property type="entry name" value="DnaA_C"/>
</dbReference>
<feature type="domain" description="Chromosomal replication initiator DnaA C-terminal" evidence="13">
    <location>
        <begin position="372"/>
        <end position="441"/>
    </location>
</feature>
<protein>
    <recommendedName>
        <fullName evidence="8 9">Chromosomal replication initiator protein DnaA</fullName>
    </recommendedName>
</protein>
<name>A0ABP7T5L2_9BURK</name>
<dbReference type="PROSITE" id="PS01008">
    <property type="entry name" value="DNAA"/>
    <property type="match status" value="1"/>
</dbReference>
<evidence type="ECO:0000313" key="14">
    <source>
        <dbReference type="EMBL" id="GAA4020516.1"/>
    </source>
</evidence>
<dbReference type="NCBIfam" id="TIGR00362">
    <property type="entry name" value="DnaA"/>
    <property type="match status" value="1"/>
</dbReference>
<evidence type="ECO:0000256" key="4">
    <source>
        <dbReference type="ARBA" id="ARBA00022741"/>
    </source>
</evidence>
<dbReference type="InterPro" id="IPR020591">
    <property type="entry name" value="Chromosome_initiator_DnaA-like"/>
</dbReference>
<feature type="region of interest" description="Domain III, AAA+ region" evidence="8">
    <location>
        <begin position="128"/>
        <end position="344"/>
    </location>
</feature>
<keyword evidence="3 8" id="KW-0235">DNA replication</keyword>
<dbReference type="EMBL" id="BAAAZE010000008">
    <property type="protein sequence ID" value="GAA4020516.1"/>
    <property type="molecule type" value="Genomic_DNA"/>
</dbReference>
<dbReference type="InterPro" id="IPR013317">
    <property type="entry name" value="DnaA_dom"/>
</dbReference>
<dbReference type="Pfam" id="PF11638">
    <property type="entry name" value="DnaA_N"/>
    <property type="match status" value="1"/>
</dbReference>
<evidence type="ECO:0000256" key="5">
    <source>
        <dbReference type="ARBA" id="ARBA00022840"/>
    </source>
</evidence>
<dbReference type="Gene3D" id="3.40.50.300">
    <property type="entry name" value="P-loop containing nucleotide triphosphate hydrolases"/>
    <property type="match status" value="1"/>
</dbReference>
<feature type="binding site" evidence="8">
    <location>
        <position position="174"/>
    </location>
    <ligand>
        <name>ATP</name>
        <dbReference type="ChEBI" id="CHEBI:30616"/>
    </ligand>
</feature>
<dbReference type="RefSeq" id="WP_344762791.1">
    <property type="nucleotide sequence ID" value="NZ_BAAAZE010000008.1"/>
</dbReference>
<dbReference type="InterPro" id="IPR018312">
    <property type="entry name" value="Chromosome_initiator_DnaA_CS"/>
</dbReference>
<dbReference type="PRINTS" id="PR00051">
    <property type="entry name" value="DNAA"/>
</dbReference>
<dbReference type="SUPFAM" id="SSF52540">
    <property type="entry name" value="P-loop containing nucleoside triphosphate hydrolases"/>
    <property type="match status" value="1"/>
</dbReference>
<feature type="domain" description="AAA+ ATPase" evidence="12">
    <location>
        <begin position="161"/>
        <end position="293"/>
    </location>
</feature>
<feature type="region of interest" description="Domain I, interacts with DnaA modulators" evidence="8">
    <location>
        <begin position="1"/>
        <end position="89"/>
    </location>
</feature>
<evidence type="ECO:0000259" key="12">
    <source>
        <dbReference type="SMART" id="SM00382"/>
    </source>
</evidence>
<accession>A0ABP7T5L2</accession>
<dbReference type="PANTHER" id="PTHR30050:SF2">
    <property type="entry name" value="CHROMOSOMAL REPLICATION INITIATOR PROTEIN DNAA"/>
    <property type="match status" value="1"/>
</dbReference>
<evidence type="ECO:0000256" key="2">
    <source>
        <dbReference type="ARBA" id="ARBA00022490"/>
    </source>
</evidence>
<evidence type="ECO:0000313" key="15">
    <source>
        <dbReference type="Proteomes" id="UP001501353"/>
    </source>
</evidence>
<dbReference type="InterPro" id="IPR010921">
    <property type="entry name" value="Trp_repressor/repl_initiator"/>
</dbReference>
<keyword evidence="15" id="KW-1185">Reference proteome</keyword>
<evidence type="ECO:0000256" key="10">
    <source>
        <dbReference type="RuleBase" id="RU000577"/>
    </source>
</evidence>
<comment type="domain">
    <text evidence="8">Domain I is involved in oligomerization and binding regulators, domain II is flexibile and of varying length in different bacteria, domain III forms the AAA+ region, while domain IV binds dsDNA.</text>
</comment>
<dbReference type="SMART" id="SM00382">
    <property type="entry name" value="AAA"/>
    <property type="match status" value="1"/>
</dbReference>
<evidence type="ECO:0000256" key="11">
    <source>
        <dbReference type="RuleBase" id="RU004227"/>
    </source>
</evidence>
<dbReference type="SUPFAM" id="SSF48295">
    <property type="entry name" value="TrpR-like"/>
    <property type="match status" value="1"/>
</dbReference>
<dbReference type="InterPro" id="IPR024633">
    <property type="entry name" value="DnaA_N_dom"/>
</dbReference>
<dbReference type="CDD" id="cd00009">
    <property type="entry name" value="AAA"/>
    <property type="match status" value="1"/>
</dbReference>
<keyword evidence="4 8" id="KW-0547">Nucleotide-binding</keyword>
<dbReference type="InterPro" id="IPR003593">
    <property type="entry name" value="AAA+_ATPase"/>
</dbReference>
<dbReference type="Pfam" id="PF00308">
    <property type="entry name" value="Bac_DnaA"/>
    <property type="match status" value="1"/>
</dbReference>
<dbReference type="Pfam" id="PF08299">
    <property type="entry name" value="Bac_DnaA_C"/>
    <property type="match status" value="1"/>
</dbReference>
<keyword evidence="2 8" id="KW-0963">Cytoplasm</keyword>
<comment type="subunit">
    <text evidence="8">Oligomerizes as a right-handed, spiral filament on DNA at oriC.</text>
</comment>
<reference evidence="15" key="1">
    <citation type="journal article" date="2019" name="Int. J. Syst. Evol. Microbiol.">
        <title>The Global Catalogue of Microorganisms (GCM) 10K type strain sequencing project: providing services to taxonomists for standard genome sequencing and annotation.</title>
        <authorList>
            <consortium name="The Broad Institute Genomics Platform"/>
            <consortium name="The Broad Institute Genome Sequencing Center for Infectious Disease"/>
            <person name="Wu L."/>
            <person name="Ma J."/>
        </authorList>
    </citation>
    <scope>NUCLEOTIDE SEQUENCE [LARGE SCALE GENOMIC DNA]</scope>
    <source>
        <strain evidence="15">JCM 16673</strain>
    </source>
</reference>
<evidence type="ECO:0000256" key="6">
    <source>
        <dbReference type="ARBA" id="ARBA00023121"/>
    </source>
</evidence>
<dbReference type="CDD" id="cd06571">
    <property type="entry name" value="Bac_DnaA_C"/>
    <property type="match status" value="1"/>
</dbReference>
<dbReference type="Gene3D" id="3.30.300.180">
    <property type="match status" value="1"/>
</dbReference>